<keyword evidence="2" id="KW-1185">Reference proteome</keyword>
<gene>
    <name evidence="1" type="ORF">MML48_5g00006534</name>
</gene>
<accession>A0ACB9T4C1</accession>
<evidence type="ECO:0000313" key="1">
    <source>
        <dbReference type="EMBL" id="KAI4461654.1"/>
    </source>
</evidence>
<evidence type="ECO:0000313" key="2">
    <source>
        <dbReference type="Proteomes" id="UP001056778"/>
    </source>
</evidence>
<reference evidence="1" key="1">
    <citation type="submission" date="2022-04" db="EMBL/GenBank/DDBJ databases">
        <title>Chromosome-scale genome assembly of Holotrichia oblita Faldermann.</title>
        <authorList>
            <person name="Rongchong L."/>
        </authorList>
    </citation>
    <scope>NUCLEOTIDE SEQUENCE</scope>
    <source>
        <strain evidence="1">81SQS9</strain>
    </source>
</reference>
<comment type="caution">
    <text evidence="1">The sequence shown here is derived from an EMBL/GenBank/DDBJ whole genome shotgun (WGS) entry which is preliminary data.</text>
</comment>
<name>A0ACB9T4C1_HOLOL</name>
<proteinExistence type="predicted"/>
<organism evidence="1 2">
    <name type="scientific">Holotrichia oblita</name>
    <name type="common">Chafer beetle</name>
    <dbReference type="NCBI Taxonomy" id="644536"/>
    <lineage>
        <taxon>Eukaryota</taxon>
        <taxon>Metazoa</taxon>
        <taxon>Ecdysozoa</taxon>
        <taxon>Arthropoda</taxon>
        <taxon>Hexapoda</taxon>
        <taxon>Insecta</taxon>
        <taxon>Pterygota</taxon>
        <taxon>Neoptera</taxon>
        <taxon>Endopterygota</taxon>
        <taxon>Coleoptera</taxon>
        <taxon>Polyphaga</taxon>
        <taxon>Scarabaeiformia</taxon>
        <taxon>Scarabaeidae</taxon>
        <taxon>Melolonthinae</taxon>
        <taxon>Holotrichia</taxon>
    </lineage>
</organism>
<sequence>MPSRSGVEPPCRAIAALPHTDATTGASTTQMSDLKPSGEPQDAHENVYPIIHNLQFGYNAEISKVATSEFLEHSKHVVQIIEKMGKMFAPLKYDMNGNINKITTTYLKNEEAHHYLEDMVLIEQADGGGITIDALQWLRRLIMCRFAPTRKELYKILSSGHTHTKEHIVEEMRLFKTNLLACINHLVTFYHDNNLENEAVV</sequence>
<protein>
    <submittedName>
        <fullName evidence="1">Glycolipid transfer protein-related</fullName>
    </submittedName>
</protein>
<dbReference type="Proteomes" id="UP001056778">
    <property type="component" value="Chromosome 5"/>
</dbReference>
<dbReference type="EMBL" id="CM043019">
    <property type="protein sequence ID" value="KAI4461654.1"/>
    <property type="molecule type" value="Genomic_DNA"/>
</dbReference>